<evidence type="ECO:0000313" key="1">
    <source>
        <dbReference type="EMBL" id="ELT93750.1"/>
    </source>
</evidence>
<proteinExistence type="predicted"/>
<evidence type="ECO:0000313" key="3">
    <source>
        <dbReference type="Proteomes" id="UP000014760"/>
    </source>
</evidence>
<protein>
    <submittedName>
        <fullName evidence="1 2">Uncharacterized protein</fullName>
    </submittedName>
</protein>
<name>R7TRU1_CAPTE</name>
<reference evidence="2" key="3">
    <citation type="submission" date="2015-06" db="UniProtKB">
        <authorList>
            <consortium name="EnsemblMetazoa"/>
        </authorList>
    </citation>
    <scope>IDENTIFICATION</scope>
</reference>
<reference evidence="1 3" key="2">
    <citation type="journal article" date="2013" name="Nature">
        <title>Insights into bilaterian evolution from three spiralian genomes.</title>
        <authorList>
            <person name="Simakov O."/>
            <person name="Marletaz F."/>
            <person name="Cho S.J."/>
            <person name="Edsinger-Gonzales E."/>
            <person name="Havlak P."/>
            <person name="Hellsten U."/>
            <person name="Kuo D.H."/>
            <person name="Larsson T."/>
            <person name="Lv J."/>
            <person name="Arendt D."/>
            <person name="Savage R."/>
            <person name="Osoegawa K."/>
            <person name="de Jong P."/>
            <person name="Grimwood J."/>
            <person name="Chapman J.A."/>
            <person name="Shapiro H."/>
            <person name="Aerts A."/>
            <person name="Otillar R.P."/>
            <person name="Terry A.Y."/>
            <person name="Boore J.L."/>
            <person name="Grigoriev I.V."/>
            <person name="Lindberg D.R."/>
            <person name="Seaver E.C."/>
            <person name="Weisblat D.A."/>
            <person name="Putnam N.H."/>
            <person name="Rokhsar D.S."/>
        </authorList>
    </citation>
    <scope>NUCLEOTIDE SEQUENCE</scope>
    <source>
        <strain evidence="1 3">I ESC-2004</strain>
    </source>
</reference>
<dbReference type="EMBL" id="AMQN01012592">
    <property type="status" value="NOT_ANNOTATED_CDS"/>
    <property type="molecule type" value="Genomic_DNA"/>
</dbReference>
<keyword evidence="3" id="KW-1185">Reference proteome</keyword>
<sequence>MMEELGVDVLSNLVWLRRMSAIGVAEMGICEDERKRMRKVELERRVQKVGRMRWEEQLQRNERTRRYAQEKGEMKLEPYADGQDGAGVRLMMRGDCLPVRLNECVQWKYGEDERGDVHVERKRLKSMCFGTTGVEERRKDLEGAKEERERKIEGKALILIMLSMYHGNASPLRTLDIIEDESNADRRMKASGLKDQVANFQFLLMLNVMLKIVTLTELLTQCLQKSSLHAKASIDLIEESMLSSRVMVFGLKRCFTIVFLWLMIMSLLFQCEPVRRVSKLPSKFSYCVSCSTSSQRNDVQSAVDAKSVAKDLCQLCVQAILSEMQERFNDQVMSFLKAFGALEPRIKSIDNEMLENPLFLSSEKLVAIVNFYQIFVQKKIFLLRSRFLKKVIMKQCKAN</sequence>
<dbReference type="AlphaFoldDB" id="R7TRU1"/>
<evidence type="ECO:0000313" key="2">
    <source>
        <dbReference type="EnsemblMetazoa" id="CapteP212249"/>
    </source>
</evidence>
<dbReference type="EMBL" id="KB309625">
    <property type="protein sequence ID" value="ELT93750.1"/>
    <property type="molecule type" value="Genomic_DNA"/>
</dbReference>
<dbReference type="Proteomes" id="UP000014760">
    <property type="component" value="Unassembled WGS sequence"/>
</dbReference>
<gene>
    <name evidence="1" type="ORF">CAPTEDRAFT_212249</name>
</gene>
<accession>R7TRU1</accession>
<dbReference type="EnsemblMetazoa" id="CapteT212249">
    <property type="protein sequence ID" value="CapteP212249"/>
    <property type="gene ID" value="CapteG212249"/>
</dbReference>
<reference evidence="3" key="1">
    <citation type="submission" date="2012-12" db="EMBL/GenBank/DDBJ databases">
        <authorList>
            <person name="Hellsten U."/>
            <person name="Grimwood J."/>
            <person name="Chapman J.A."/>
            <person name="Shapiro H."/>
            <person name="Aerts A."/>
            <person name="Otillar R.P."/>
            <person name="Terry A.Y."/>
            <person name="Boore J.L."/>
            <person name="Simakov O."/>
            <person name="Marletaz F."/>
            <person name="Cho S.-J."/>
            <person name="Edsinger-Gonzales E."/>
            <person name="Havlak P."/>
            <person name="Kuo D.-H."/>
            <person name="Larsson T."/>
            <person name="Lv J."/>
            <person name="Arendt D."/>
            <person name="Savage R."/>
            <person name="Osoegawa K."/>
            <person name="de Jong P."/>
            <person name="Lindberg D.R."/>
            <person name="Seaver E.C."/>
            <person name="Weisblat D.A."/>
            <person name="Putnam N.H."/>
            <person name="Grigoriev I.V."/>
            <person name="Rokhsar D.S."/>
        </authorList>
    </citation>
    <scope>NUCLEOTIDE SEQUENCE</scope>
    <source>
        <strain evidence="3">I ESC-2004</strain>
    </source>
</reference>
<organism evidence="1">
    <name type="scientific">Capitella teleta</name>
    <name type="common">Polychaete worm</name>
    <dbReference type="NCBI Taxonomy" id="283909"/>
    <lineage>
        <taxon>Eukaryota</taxon>
        <taxon>Metazoa</taxon>
        <taxon>Spiralia</taxon>
        <taxon>Lophotrochozoa</taxon>
        <taxon>Annelida</taxon>
        <taxon>Polychaeta</taxon>
        <taxon>Sedentaria</taxon>
        <taxon>Scolecida</taxon>
        <taxon>Capitellidae</taxon>
        <taxon>Capitella</taxon>
    </lineage>
</organism>
<dbReference type="HOGENOM" id="CLU_691261_0_0_1"/>